<dbReference type="Proteomes" id="UP000019141">
    <property type="component" value="Unassembled WGS sequence"/>
</dbReference>
<gene>
    <name evidence="4" type="ORF">ETSY1_06245</name>
</gene>
<dbReference type="InterPro" id="IPR050570">
    <property type="entry name" value="Cell_wall_metabolism_enzyme"/>
</dbReference>
<feature type="domain" description="M23ase beta-sheet core" evidence="3">
    <location>
        <begin position="254"/>
        <end position="348"/>
    </location>
</feature>
<dbReference type="CDD" id="cd12797">
    <property type="entry name" value="M23_peptidase"/>
    <property type="match status" value="1"/>
</dbReference>
<comment type="caution">
    <text evidence="4">The sequence shown here is derived from an EMBL/GenBank/DDBJ whole genome shotgun (WGS) entry which is preliminary data.</text>
</comment>
<name>W4LWJ3_ENTF1</name>
<dbReference type="HOGENOM" id="CLU_029425_4_3_7"/>
<dbReference type="PANTHER" id="PTHR21666">
    <property type="entry name" value="PEPTIDASE-RELATED"/>
    <property type="match status" value="1"/>
</dbReference>
<evidence type="ECO:0000256" key="2">
    <source>
        <dbReference type="SAM" id="Coils"/>
    </source>
</evidence>
<organism evidence="4 5">
    <name type="scientific">Entotheonella factor</name>
    <dbReference type="NCBI Taxonomy" id="1429438"/>
    <lineage>
        <taxon>Bacteria</taxon>
        <taxon>Pseudomonadati</taxon>
        <taxon>Nitrospinota/Tectimicrobiota group</taxon>
        <taxon>Candidatus Tectimicrobiota</taxon>
        <taxon>Candidatus Entotheonellia</taxon>
        <taxon>Candidatus Entotheonellales</taxon>
        <taxon>Candidatus Entotheonellaceae</taxon>
        <taxon>Candidatus Entotheonella</taxon>
    </lineage>
</organism>
<reference evidence="4 5" key="1">
    <citation type="journal article" date="2014" name="Nature">
        <title>An environmental bacterial taxon with a large and distinct metabolic repertoire.</title>
        <authorList>
            <person name="Wilson M.C."/>
            <person name="Mori T."/>
            <person name="Ruckert C."/>
            <person name="Uria A.R."/>
            <person name="Helf M.J."/>
            <person name="Takada K."/>
            <person name="Gernert C."/>
            <person name="Steffens U.A."/>
            <person name="Heycke N."/>
            <person name="Schmitt S."/>
            <person name="Rinke C."/>
            <person name="Helfrich E.J."/>
            <person name="Brachmann A.O."/>
            <person name="Gurgui C."/>
            <person name="Wakimoto T."/>
            <person name="Kracht M."/>
            <person name="Crusemann M."/>
            <person name="Hentschel U."/>
            <person name="Abe I."/>
            <person name="Matsunaga S."/>
            <person name="Kalinowski J."/>
            <person name="Takeyama H."/>
            <person name="Piel J."/>
        </authorList>
    </citation>
    <scope>NUCLEOTIDE SEQUENCE [LARGE SCALE GENOMIC DNA]</scope>
    <source>
        <strain evidence="5">TSY1</strain>
    </source>
</reference>
<dbReference type="InterPro" id="IPR016047">
    <property type="entry name" value="M23ase_b-sheet_dom"/>
</dbReference>
<dbReference type="SUPFAM" id="SSF51261">
    <property type="entry name" value="Duplicated hybrid motif"/>
    <property type="match status" value="1"/>
</dbReference>
<dbReference type="Pfam" id="PF01551">
    <property type="entry name" value="Peptidase_M23"/>
    <property type="match status" value="1"/>
</dbReference>
<protein>
    <recommendedName>
        <fullName evidence="3">M23ase beta-sheet core domain-containing protein</fullName>
    </recommendedName>
</protein>
<dbReference type="GO" id="GO:0004222">
    <property type="term" value="F:metalloendopeptidase activity"/>
    <property type="evidence" value="ECO:0007669"/>
    <property type="project" value="TreeGrafter"/>
</dbReference>
<dbReference type="Gene3D" id="6.10.250.3150">
    <property type="match status" value="1"/>
</dbReference>
<sequence length="371" mass="42760">MEEKKRELIHLQRQLGRSKQQLQQHRREEQSVLDRLDTISRRQATLAKEVDQTAKELQTAREQNDILQAAYDRLSYRLDQQRQHLRQRVRQLYKLGQLPYVKLLLSAKDVAEFSRKVQYIQHLAAHDRQRMEHYHLRREQLAEAQAKLAIAVQRTRATHARLREKREALARERQHQVALLHSVRTEKTLTLRAVGEFAQAAKTLAQLVERLQEQAKASKPYQVAVKGQLSWPLNGTVLSPYGRIRHPTFDVVTFQKGMYIGAPFGREVRVAADGKVVYADWFKGLGRLLLVDHGNHIVTLYGHTSTILVRVGDVVRSQQVVAKVGDSSALGEPALYFAVRHKTAPQDPLQWLRQRSVRLTERPEDGAGEFQ</sequence>
<keyword evidence="2" id="KW-0175">Coiled coil</keyword>
<dbReference type="FunFam" id="2.70.70.10:FF:000003">
    <property type="entry name" value="Murein hydrolase activator EnvC"/>
    <property type="match status" value="1"/>
</dbReference>
<evidence type="ECO:0000313" key="4">
    <source>
        <dbReference type="EMBL" id="ETX01742.1"/>
    </source>
</evidence>
<accession>W4LWJ3</accession>
<feature type="coiled-coil region" evidence="2">
    <location>
        <begin position="1"/>
        <end position="77"/>
    </location>
</feature>
<dbReference type="InterPro" id="IPR011055">
    <property type="entry name" value="Dup_hybrid_motif"/>
</dbReference>
<dbReference type="PANTHER" id="PTHR21666:SF289">
    <property type="entry name" value="L-ALA--D-GLU ENDOPEPTIDASE"/>
    <property type="match status" value="1"/>
</dbReference>
<dbReference type="AlphaFoldDB" id="W4LWJ3"/>
<keyword evidence="1" id="KW-0732">Signal</keyword>
<evidence type="ECO:0000313" key="5">
    <source>
        <dbReference type="Proteomes" id="UP000019141"/>
    </source>
</evidence>
<evidence type="ECO:0000259" key="3">
    <source>
        <dbReference type="Pfam" id="PF01551"/>
    </source>
</evidence>
<keyword evidence="5" id="KW-1185">Reference proteome</keyword>
<dbReference type="EMBL" id="AZHW01000205">
    <property type="protein sequence ID" value="ETX01742.1"/>
    <property type="molecule type" value="Genomic_DNA"/>
</dbReference>
<proteinExistence type="predicted"/>
<dbReference type="Gene3D" id="2.70.70.10">
    <property type="entry name" value="Glucose Permease (Domain IIA)"/>
    <property type="match status" value="1"/>
</dbReference>
<evidence type="ECO:0000256" key="1">
    <source>
        <dbReference type="ARBA" id="ARBA00022729"/>
    </source>
</evidence>